<evidence type="ECO:0000313" key="11">
    <source>
        <dbReference type="Proteomes" id="UP000031518"/>
    </source>
</evidence>
<dbReference type="Gene3D" id="3.30.70.670">
    <property type="entry name" value="Formiminotransferase, C-terminal subdomain"/>
    <property type="match status" value="1"/>
</dbReference>
<protein>
    <recommendedName>
        <fullName evidence="3">glutamate formimidoyltransferase</fullName>
        <ecNumber evidence="3">2.1.2.5</ecNumber>
    </recommendedName>
</protein>
<dbReference type="Gene3D" id="3.30.990.10">
    <property type="entry name" value="Formiminotransferase, N-terminal subdomain"/>
    <property type="match status" value="1"/>
</dbReference>
<dbReference type="NCBIfam" id="TIGR02024">
    <property type="entry name" value="FtcD"/>
    <property type="match status" value="1"/>
</dbReference>
<dbReference type="EC" id="2.1.2.5" evidence="3"/>
<keyword evidence="5 10" id="KW-0808">Transferase</keyword>
<dbReference type="AlphaFoldDB" id="A0A0B6WWY6"/>
<evidence type="ECO:0000256" key="5">
    <source>
        <dbReference type="ARBA" id="ARBA00022679"/>
    </source>
</evidence>
<dbReference type="InterPro" id="IPR012886">
    <property type="entry name" value="Formiminotransferase_N"/>
</dbReference>
<reference evidence="10 11" key="2">
    <citation type="submission" date="2015-01" db="EMBL/GenBank/DDBJ databases">
        <title>Complete genome sequence of Pyrinomonas methylaliphatogenes type strain K22T.</title>
        <authorList>
            <person name="Lee K.C.Y."/>
            <person name="Power J.F."/>
            <person name="Dunfield P.F."/>
            <person name="Morgan X.C."/>
            <person name="Huttenhower C."/>
            <person name="Stott M.B."/>
        </authorList>
    </citation>
    <scope>NUCLEOTIDE SEQUENCE [LARGE SCALE GENOMIC DNA]</scope>
    <source>
        <strain evidence="10 11">K22</strain>
    </source>
</reference>
<dbReference type="Proteomes" id="UP000031518">
    <property type="component" value="Unassembled WGS sequence"/>
</dbReference>
<dbReference type="InterPro" id="IPR004227">
    <property type="entry name" value="Formiminotransferase_cat"/>
</dbReference>
<dbReference type="GO" id="GO:0005737">
    <property type="term" value="C:cytoplasm"/>
    <property type="evidence" value="ECO:0007669"/>
    <property type="project" value="UniProtKB-SubCell"/>
</dbReference>
<dbReference type="InterPro" id="IPR037070">
    <property type="entry name" value="Formiminotransferase_C_sf"/>
</dbReference>
<dbReference type="SUPFAM" id="SSF55116">
    <property type="entry name" value="Formiminotransferase domain of formiminotransferase-cyclodeaminase"/>
    <property type="match status" value="2"/>
</dbReference>
<reference evidence="10 11" key="1">
    <citation type="submission" date="2013-12" db="EMBL/GenBank/DDBJ databases">
        <authorList>
            <person name="Stott M."/>
        </authorList>
    </citation>
    <scope>NUCLEOTIDE SEQUENCE [LARGE SCALE GENOMIC DNA]</scope>
    <source>
        <strain evidence="10 11">K22</strain>
    </source>
</reference>
<evidence type="ECO:0000256" key="6">
    <source>
        <dbReference type="ARBA" id="ARBA00022808"/>
    </source>
</evidence>
<evidence type="ECO:0000256" key="4">
    <source>
        <dbReference type="ARBA" id="ARBA00022490"/>
    </source>
</evidence>
<evidence type="ECO:0000256" key="2">
    <source>
        <dbReference type="ARBA" id="ARBA00005082"/>
    </source>
</evidence>
<dbReference type="Pfam" id="PF02971">
    <property type="entry name" value="FTCD"/>
    <property type="match status" value="1"/>
</dbReference>
<dbReference type="Gene3D" id="1.20.120.680">
    <property type="entry name" value="Formiminotetrahydrofolate cyclodeaminase monomer, up-and-down helical bundle"/>
    <property type="match status" value="1"/>
</dbReference>
<evidence type="ECO:0000256" key="7">
    <source>
        <dbReference type="ARBA" id="ARBA00022954"/>
    </source>
</evidence>
<dbReference type="STRING" id="454194.PYK22_00650"/>
<keyword evidence="10" id="KW-0456">Lyase</keyword>
<organism evidence="10 11">
    <name type="scientific">Pyrinomonas methylaliphatogenes</name>
    <dbReference type="NCBI Taxonomy" id="454194"/>
    <lineage>
        <taxon>Bacteria</taxon>
        <taxon>Pseudomonadati</taxon>
        <taxon>Acidobacteriota</taxon>
        <taxon>Blastocatellia</taxon>
        <taxon>Blastocatellales</taxon>
        <taxon>Pyrinomonadaceae</taxon>
        <taxon>Pyrinomonas</taxon>
    </lineage>
</organism>
<dbReference type="GO" id="GO:0019557">
    <property type="term" value="P:L-histidine catabolic process to glutamate and formate"/>
    <property type="evidence" value="ECO:0007669"/>
    <property type="project" value="UniProtKB-UniPathway"/>
</dbReference>
<feature type="domain" description="Formiminotransferase N-terminal subdomain" evidence="9">
    <location>
        <begin position="3"/>
        <end position="181"/>
    </location>
</feature>
<feature type="domain" description="Formiminotransferase C-terminal subdomain" evidence="8">
    <location>
        <begin position="182"/>
        <end position="296"/>
    </location>
</feature>
<evidence type="ECO:0000256" key="3">
    <source>
        <dbReference type="ARBA" id="ARBA00012252"/>
    </source>
</evidence>
<dbReference type="OrthoDB" id="9773217at2"/>
<dbReference type="GO" id="GO:0030409">
    <property type="term" value="F:glutamate formimidoyltransferase activity"/>
    <property type="evidence" value="ECO:0007669"/>
    <property type="project" value="UniProtKB-EC"/>
</dbReference>
<gene>
    <name evidence="10" type="ORF">PYK22_00650</name>
</gene>
<dbReference type="UniPathway" id="UPA00379">
    <property type="reaction ID" value="UER00555"/>
</dbReference>
<dbReference type="GO" id="GO:0016829">
    <property type="term" value="F:lyase activity"/>
    <property type="evidence" value="ECO:0007669"/>
    <property type="project" value="UniProtKB-KW"/>
</dbReference>
<comment type="subcellular location">
    <subcellularLocation>
        <location evidence="1">Cytoplasm</location>
    </subcellularLocation>
</comment>
<evidence type="ECO:0000259" key="8">
    <source>
        <dbReference type="SMART" id="SM01221"/>
    </source>
</evidence>
<dbReference type="PANTHER" id="PTHR12234">
    <property type="entry name" value="FORMIMINOTRANSFERASE-CYCLODEAMINASE"/>
    <property type="match status" value="1"/>
</dbReference>
<evidence type="ECO:0000313" key="10">
    <source>
        <dbReference type="EMBL" id="CDM64655.1"/>
    </source>
</evidence>
<dbReference type="Pfam" id="PF07837">
    <property type="entry name" value="FTCD_N"/>
    <property type="match status" value="1"/>
</dbReference>
<dbReference type="EMBL" id="CBXV010000002">
    <property type="protein sequence ID" value="CDM64655.1"/>
    <property type="molecule type" value="Genomic_DNA"/>
</dbReference>
<dbReference type="SMART" id="SM01222">
    <property type="entry name" value="FTCD_N"/>
    <property type="match status" value="1"/>
</dbReference>
<dbReference type="SMART" id="SM01221">
    <property type="entry name" value="FTCD"/>
    <property type="match status" value="1"/>
</dbReference>
<dbReference type="GO" id="GO:0005542">
    <property type="term" value="F:folic acid binding"/>
    <property type="evidence" value="ECO:0007669"/>
    <property type="project" value="UniProtKB-KW"/>
</dbReference>
<dbReference type="RefSeq" id="WP_083437564.1">
    <property type="nucleotide sequence ID" value="NZ_CBXV010000002.1"/>
</dbReference>
<accession>A0A0B6WWY6</accession>
<evidence type="ECO:0000259" key="9">
    <source>
        <dbReference type="SMART" id="SM01222"/>
    </source>
</evidence>
<keyword evidence="7" id="KW-0290">Folate-binding</keyword>
<dbReference type="InterPro" id="IPR022384">
    <property type="entry name" value="FormiminoTrfase_cat_dom_sf"/>
</dbReference>
<comment type="pathway">
    <text evidence="2">Amino-acid degradation; L-histidine degradation into L-glutamate; L-glutamate from N-formimidoyl-L-glutamate (transferase route): step 1/1.</text>
</comment>
<sequence>MDRIVECVPNFSEGRRRDRIERIVAAIESVPEVAVLDVHADADHNRSVVTFIASPERVVEAAVRAVACAKELIDLRQHTGLHPRIGAADVVPFVPLRNVSMEECVELAHEAGERIWNELNIPVYFYERAALRPDRVNLEDVRRGGFERLREAVQKDAARAPDIGEARLHETAGACIVGARPLLIAFNVYLRTEDAEIARRIARAVRGRDGGLRFLKALGFKLDGRGMAQVSMNLTDYERTTLHHAFEAVRREAARYGVTVASSEIVGLVPQTAFDLAVSYWLQLENDPAHVTLERRIAAALERRERAPLHALFAIELARLIDSYQKRPAADQTRESCAELEMLRQQLEWAARALMQQDERAAEGDEAAMTNAISLALEVMSGTAETLAVLETLAEDVEMGHDEAEDWKTDLARSAQLARALVEHLRFFVRLRAGRILDEEFRAEHRARADDLVERARESVERIENALLE</sequence>
<keyword evidence="6" id="KW-0369">Histidine metabolism</keyword>
<dbReference type="InterPro" id="IPR036178">
    <property type="entry name" value="Formintransfe-cycloase-like_sf"/>
</dbReference>
<dbReference type="InterPro" id="IPR013802">
    <property type="entry name" value="Formiminotransferase_C"/>
</dbReference>
<dbReference type="PANTHER" id="PTHR12234:SF8">
    <property type="entry name" value="FORMIMINOTRANSFERASE-CYCLODEAMINASE"/>
    <property type="match status" value="1"/>
</dbReference>
<keyword evidence="4" id="KW-0963">Cytoplasm</keyword>
<dbReference type="GO" id="GO:0019556">
    <property type="term" value="P:L-histidine catabolic process to glutamate and formamide"/>
    <property type="evidence" value="ECO:0007669"/>
    <property type="project" value="UniProtKB-UniPathway"/>
</dbReference>
<keyword evidence="11" id="KW-1185">Reference proteome</keyword>
<name>A0A0B6WWY6_9BACT</name>
<dbReference type="InterPro" id="IPR037064">
    <property type="entry name" value="Formiminotransferase_N_sf"/>
</dbReference>
<dbReference type="InterPro" id="IPR051623">
    <property type="entry name" value="FTCD"/>
</dbReference>
<evidence type="ECO:0000256" key="1">
    <source>
        <dbReference type="ARBA" id="ARBA00004496"/>
    </source>
</evidence>
<proteinExistence type="predicted"/>